<name>A0A225DUW7_9BACT</name>
<sequence>MEYTEGTLSETDRQAVHDAAVQAYQQLKAAGDESAQVAGGIWDLLNPMDDDYFRKRAWGMRLFRDHGPIRSEPLYCQLMRCVFGNPFRPVTFSPSWLSSTTAALARQMYDSRDFSTMPILADALQDAGCDNADVLSHCRGGGPHVRGCWVVDRVLGKE</sequence>
<keyword evidence="2" id="KW-1185">Reference proteome</keyword>
<evidence type="ECO:0008006" key="3">
    <source>
        <dbReference type="Google" id="ProtNLM"/>
    </source>
</evidence>
<protein>
    <recommendedName>
        <fullName evidence="3">SMI1/KNR4 family protein</fullName>
    </recommendedName>
</protein>
<reference evidence="2" key="1">
    <citation type="submission" date="2017-06" db="EMBL/GenBank/DDBJ databases">
        <title>Genome analysis of Fimbriiglobus ruber SP5, the first member of the order Planctomycetales with confirmed chitinolytic capability.</title>
        <authorList>
            <person name="Ravin N.V."/>
            <person name="Rakitin A.L."/>
            <person name="Ivanova A.A."/>
            <person name="Beletsky A.V."/>
            <person name="Kulichevskaya I.S."/>
            <person name="Mardanov A.V."/>
            <person name="Dedysh S.N."/>
        </authorList>
    </citation>
    <scope>NUCLEOTIDE SEQUENCE [LARGE SCALE GENOMIC DNA]</scope>
    <source>
        <strain evidence="2">SP5</strain>
    </source>
</reference>
<organism evidence="1 2">
    <name type="scientific">Fimbriiglobus ruber</name>
    <dbReference type="NCBI Taxonomy" id="1908690"/>
    <lineage>
        <taxon>Bacteria</taxon>
        <taxon>Pseudomonadati</taxon>
        <taxon>Planctomycetota</taxon>
        <taxon>Planctomycetia</taxon>
        <taxon>Gemmatales</taxon>
        <taxon>Gemmataceae</taxon>
        <taxon>Fimbriiglobus</taxon>
    </lineage>
</organism>
<dbReference type="EMBL" id="NIDE01000007">
    <property type="protein sequence ID" value="OWK40939.1"/>
    <property type="molecule type" value="Genomic_DNA"/>
</dbReference>
<gene>
    <name evidence="1" type="ORF">FRUB_04831</name>
</gene>
<comment type="caution">
    <text evidence="1">The sequence shown here is derived from an EMBL/GenBank/DDBJ whole genome shotgun (WGS) entry which is preliminary data.</text>
</comment>
<accession>A0A225DUW7</accession>
<evidence type="ECO:0000313" key="2">
    <source>
        <dbReference type="Proteomes" id="UP000214646"/>
    </source>
</evidence>
<dbReference type="AlphaFoldDB" id="A0A225DUW7"/>
<proteinExistence type="predicted"/>
<evidence type="ECO:0000313" key="1">
    <source>
        <dbReference type="EMBL" id="OWK40939.1"/>
    </source>
</evidence>
<dbReference type="Proteomes" id="UP000214646">
    <property type="component" value="Unassembled WGS sequence"/>
</dbReference>